<dbReference type="GO" id="GO:0019534">
    <property type="term" value="F:toxin transmembrane transporter activity"/>
    <property type="evidence" value="ECO:0007669"/>
    <property type="project" value="InterPro"/>
</dbReference>
<gene>
    <name evidence="1" type="ORF">G8W61_005018</name>
</gene>
<dbReference type="AlphaFoldDB" id="A0A759YJT0"/>
<proteinExistence type="predicted"/>
<evidence type="ECO:0008006" key="2">
    <source>
        <dbReference type="Google" id="ProtNLM"/>
    </source>
</evidence>
<reference evidence="1" key="2">
    <citation type="submission" date="2020-02" db="EMBL/GenBank/DDBJ databases">
        <authorList>
            <consortium name="NCBI Pathogen Detection Project"/>
        </authorList>
    </citation>
    <scope>NUCLEOTIDE SEQUENCE</scope>
    <source>
        <strain evidence="1">MA.CK_94/00001630</strain>
    </source>
</reference>
<dbReference type="GO" id="GO:0043213">
    <property type="term" value="P:bacteriocin transport"/>
    <property type="evidence" value="ECO:0007669"/>
    <property type="project" value="InterPro"/>
</dbReference>
<dbReference type="Pfam" id="PF06519">
    <property type="entry name" value="TolA"/>
    <property type="match status" value="1"/>
</dbReference>
<dbReference type="PROSITE" id="PS51257">
    <property type="entry name" value="PROKAR_LIPOPROTEIN"/>
    <property type="match status" value="1"/>
</dbReference>
<accession>A0A759YJT0</accession>
<protein>
    <recommendedName>
        <fullName evidence="2">Lipoprotein</fullName>
    </recommendedName>
</protein>
<dbReference type="InterPro" id="IPR014161">
    <property type="entry name" value="Tol-Pal_TolA"/>
</dbReference>
<dbReference type="EMBL" id="DAAXRP010000026">
    <property type="protein sequence ID" value="HAG2284628.1"/>
    <property type="molecule type" value="Genomic_DNA"/>
</dbReference>
<comment type="caution">
    <text evidence="1">The sequence shown here is derived from an EMBL/GenBank/DDBJ whole genome shotgun (WGS) entry which is preliminary data.</text>
</comment>
<sequence length="131" mass="14354">MRIVLFFSVILMVSGCVQKKSEPLVVNCLPSNNVSVRYYPNPETDMSQSAYVSKIGQIISSRIYGASAYKGQRCTVRLNARNKIATAERGDMTLCMALLYAVSSTAFPTVPEGIHEKDPNAMMSIPVDVSL</sequence>
<reference evidence="1" key="1">
    <citation type="journal article" date="2018" name="Genome Biol.">
        <title>SKESA: strategic k-mer extension for scrupulous assemblies.</title>
        <authorList>
            <person name="Souvorov A."/>
            <person name="Agarwala R."/>
            <person name="Lipman D.J."/>
        </authorList>
    </citation>
    <scope>NUCLEOTIDE SEQUENCE</scope>
    <source>
        <strain evidence="1">MA.CK_94/00001630</strain>
    </source>
</reference>
<dbReference type="GO" id="GO:0016020">
    <property type="term" value="C:membrane"/>
    <property type="evidence" value="ECO:0007669"/>
    <property type="project" value="InterPro"/>
</dbReference>
<name>A0A759YJT0_SALER</name>
<dbReference type="Gene3D" id="3.30.1150.10">
    <property type="match status" value="1"/>
</dbReference>
<organism evidence="1">
    <name type="scientific">Salmonella enterica</name>
    <name type="common">Salmonella choleraesuis</name>
    <dbReference type="NCBI Taxonomy" id="28901"/>
    <lineage>
        <taxon>Bacteria</taxon>
        <taxon>Pseudomonadati</taxon>
        <taxon>Pseudomonadota</taxon>
        <taxon>Gammaproteobacteria</taxon>
        <taxon>Enterobacterales</taxon>
        <taxon>Enterobacteriaceae</taxon>
        <taxon>Salmonella</taxon>
    </lineage>
</organism>
<evidence type="ECO:0000313" key="1">
    <source>
        <dbReference type="EMBL" id="HAG2284628.1"/>
    </source>
</evidence>